<dbReference type="Gene3D" id="3.10.20.370">
    <property type="match status" value="1"/>
</dbReference>
<keyword evidence="5" id="KW-0378">Hydrolase</keyword>
<dbReference type="Pfam" id="PF17917">
    <property type="entry name" value="RT_RNaseH"/>
    <property type="match status" value="1"/>
</dbReference>
<evidence type="ECO:0000256" key="5">
    <source>
        <dbReference type="ARBA" id="ARBA00022801"/>
    </source>
</evidence>
<dbReference type="GO" id="GO:0003964">
    <property type="term" value="F:RNA-directed DNA polymerase activity"/>
    <property type="evidence" value="ECO:0007669"/>
    <property type="project" value="UniProtKB-KW"/>
</dbReference>
<evidence type="ECO:0000256" key="1">
    <source>
        <dbReference type="ARBA" id="ARBA00022679"/>
    </source>
</evidence>
<dbReference type="InterPro" id="IPR043502">
    <property type="entry name" value="DNA/RNA_pol_sf"/>
</dbReference>
<protein>
    <recommendedName>
        <fullName evidence="7">Reverse transcriptase RNase H-like domain-containing protein</fullName>
    </recommendedName>
</protein>
<dbReference type="AlphaFoldDB" id="A0ABD2GF35"/>
<dbReference type="PANTHER" id="PTHR34072">
    <property type="entry name" value="ENZYMATIC POLYPROTEIN-RELATED"/>
    <property type="match status" value="1"/>
</dbReference>
<dbReference type="GO" id="GO:0004519">
    <property type="term" value="F:endonuclease activity"/>
    <property type="evidence" value="ECO:0007669"/>
    <property type="project" value="UniProtKB-KW"/>
</dbReference>
<proteinExistence type="predicted"/>
<feature type="domain" description="Reverse transcriptase RNase H-like" evidence="7">
    <location>
        <begin position="3"/>
        <end position="105"/>
    </location>
</feature>
<dbReference type="CDD" id="cd09274">
    <property type="entry name" value="RNase_HI_RT_Ty3"/>
    <property type="match status" value="1"/>
</dbReference>
<dbReference type="FunFam" id="3.10.20.370:FF:000001">
    <property type="entry name" value="Retrovirus-related Pol polyprotein from transposon 17.6-like protein"/>
    <property type="match status" value="1"/>
</dbReference>
<sequence>MVQPFQLHVDASDVGTGAVLFQADGSGVDRPVSFYSKKFNSFQLNYSVIEKETLALIWALQHFDLYVGSSVPLVVYTDHNPITFLHSVCCPNRRLMRWMLYLQAYCLDIRHIKGSDNVVADALSRALSS</sequence>
<keyword evidence="4" id="KW-0255">Endonuclease</keyword>
<comment type="caution">
    <text evidence="8">The sequence shown here is derived from an EMBL/GenBank/DDBJ whole genome shotgun (WGS) entry which is preliminary data.</text>
</comment>
<name>A0ABD2GF35_PAGBO</name>
<keyword evidence="6" id="KW-0695">RNA-directed DNA polymerase</keyword>
<reference evidence="8 9" key="1">
    <citation type="journal article" date="2022" name="G3 (Bethesda)">
        <title>Evaluating Illumina-, Nanopore-, and PacBio-based genome assembly strategies with the bald notothen, Trematomus borchgrevinki.</title>
        <authorList>
            <person name="Rayamajhi N."/>
            <person name="Cheng C.C."/>
            <person name="Catchen J.M."/>
        </authorList>
    </citation>
    <scope>NUCLEOTIDE SEQUENCE [LARGE SCALE GENOMIC DNA]</scope>
    <source>
        <strain evidence="8">AGRC-2024</strain>
    </source>
</reference>
<keyword evidence="9" id="KW-1185">Reference proteome</keyword>
<gene>
    <name evidence="8" type="ORF">OYC64_005293</name>
</gene>
<dbReference type="GO" id="GO:0016787">
    <property type="term" value="F:hydrolase activity"/>
    <property type="evidence" value="ECO:0007669"/>
    <property type="project" value="UniProtKB-KW"/>
</dbReference>
<evidence type="ECO:0000256" key="2">
    <source>
        <dbReference type="ARBA" id="ARBA00022695"/>
    </source>
</evidence>
<dbReference type="PANTHER" id="PTHR34072:SF52">
    <property type="entry name" value="RIBONUCLEASE H"/>
    <property type="match status" value="1"/>
</dbReference>
<keyword evidence="1" id="KW-0808">Transferase</keyword>
<organism evidence="8 9">
    <name type="scientific">Pagothenia borchgrevinki</name>
    <name type="common">Bald rockcod</name>
    <name type="synonym">Trematomus borchgrevinki</name>
    <dbReference type="NCBI Taxonomy" id="8213"/>
    <lineage>
        <taxon>Eukaryota</taxon>
        <taxon>Metazoa</taxon>
        <taxon>Chordata</taxon>
        <taxon>Craniata</taxon>
        <taxon>Vertebrata</taxon>
        <taxon>Euteleostomi</taxon>
        <taxon>Actinopterygii</taxon>
        <taxon>Neopterygii</taxon>
        <taxon>Teleostei</taxon>
        <taxon>Neoteleostei</taxon>
        <taxon>Acanthomorphata</taxon>
        <taxon>Eupercaria</taxon>
        <taxon>Perciformes</taxon>
        <taxon>Notothenioidei</taxon>
        <taxon>Nototheniidae</taxon>
        <taxon>Pagothenia</taxon>
    </lineage>
</organism>
<evidence type="ECO:0000313" key="9">
    <source>
        <dbReference type="Proteomes" id="UP001619887"/>
    </source>
</evidence>
<evidence type="ECO:0000259" key="7">
    <source>
        <dbReference type="Pfam" id="PF17917"/>
    </source>
</evidence>
<accession>A0ABD2GF35</accession>
<dbReference type="Proteomes" id="UP001619887">
    <property type="component" value="Unassembled WGS sequence"/>
</dbReference>
<dbReference type="SUPFAM" id="SSF56672">
    <property type="entry name" value="DNA/RNA polymerases"/>
    <property type="match status" value="1"/>
</dbReference>
<dbReference type="EMBL" id="JBIYXZ010002079">
    <property type="protein sequence ID" value="KAL3052737.1"/>
    <property type="molecule type" value="Genomic_DNA"/>
</dbReference>
<evidence type="ECO:0000256" key="4">
    <source>
        <dbReference type="ARBA" id="ARBA00022759"/>
    </source>
</evidence>
<evidence type="ECO:0000313" key="8">
    <source>
        <dbReference type="EMBL" id="KAL3052737.1"/>
    </source>
</evidence>
<keyword evidence="3" id="KW-0540">Nuclease</keyword>
<keyword evidence="2" id="KW-0548">Nucleotidyltransferase</keyword>
<evidence type="ECO:0000256" key="6">
    <source>
        <dbReference type="ARBA" id="ARBA00022918"/>
    </source>
</evidence>
<dbReference type="InterPro" id="IPR041373">
    <property type="entry name" value="RT_RNaseH"/>
</dbReference>
<reference evidence="8 9" key="2">
    <citation type="journal article" date="2024" name="G3 (Bethesda)">
        <title>The genome of the cryopelagic Antarctic bald notothen, Trematomus borchgrevinki.</title>
        <authorList>
            <person name="Rayamajhi N."/>
            <person name="Rivera-Colon A.G."/>
            <person name="Minhas B.F."/>
            <person name="Cheng C.C."/>
            <person name="Catchen J.M."/>
        </authorList>
    </citation>
    <scope>NUCLEOTIDE SEQUENCE [LARGE SCALE GENOMIC DNA]</scope>
    <source>
        <strain evidence="8">AGRC-2024</strain>
    </source>
</reference>
<evidence type="ECO:0000256" key="3">
    <source>
        <dbReference type="ARBA" id="ARBA00022722"/>
    </source>
</evidence>